<organism evidence="2 3">
    <name type="scientific">Bosea robiniae</name>
    <dbReference type="NCBI Taxonomy" id="1036780"/>
    <lineage>
        <taxon>Bacteria</taxon>
        <taxon>Pseudomonadati</taxon>
        <taxon>Pseudomonadota</taxon>
        <taxon>Alphaproteobacteria</taxon>
        <taxon>Hyphomicrobiales</taxon>
        <taxon>Boseaceae</taxon>
        <taxon>Bosea</taxon>
    </lineage>
</organism>
<gene>
    <name evidence="2" type="ORF">SAMN05421844_1011090</name>
</gene>
<proteinExistence type="predicted"/>
<dbReference type="SMART" id="SM00342">
    <property type="entry name" value="HTH_ARAC"/>
    <property type="match status" value="1"/>
</dbReference>
<feature type="domain" description="HTH araC/xylS-type" evidence="1">
    <location>
        <begin position="171"/>
        <end position="264"/>
    </location>
</feature>
<evidence type="ECO:0000313" key="2">
    <source>
        <dbReference type="EMBL" id="SDF63528.1"/>
    </source>
</evidence>
<dbReference type="SUPFAM" id="SSF51182">
    <property type="entry name" value="RmlC-like cupins"/>
    <property type="match status" value="1"/>
</dbReference>
<keyword evidence="2" id="KW-0238">DNA-binding</keyword>
<evidence type="ECO:0000259" key="1">
    <source>
        <dbReference type="PROSITE" id="PS01124"/>
    </source>
</evidence>
<dbReference type="Pfam" id="PF12833">
    <property type="entry name" value="HTH_18"/>
    <property type="match status" value="1"/>
</dbReference>
<dbReference type="GO" id="GO:0003677">
    <property type="term" value="F:DNA binding"/>
    <property type="evidence" value="ECO:0007669"/>
    <property type="project" value="UniProtKB-KW"/>
</dbReference>
<dbReference type="Proteomes" id="UP000199468">
    <property type="component" value="Unassembled WGS sequence"/>
</dbReference>
<dbReference type="PROSITE" id="PS01124">
    <property type="entry name" value="HTH_ARAC_FAMILY_2"/>
    <property type="match status" value="1"/>
</dbReference>
<dbReference type="Gene3D" id="2.60.120.10">
    <property type="entry name" value="Jelly Rolls"/>
    <property type="match status" value="1"/>
</dbReference>
<dbReference type="EMBL" id="FNBZ01000001">
    <property type="protein sequence ID" value="SDF63528.1"/>
    <property type="molecule type" value="Genomic_DNA"/>
</dbReference>
<reference evidence="2 3" key="1">
    <citation type="submission" date="2016-10" db="EMBL/GenBank/DDBJ databases">
        <authorList>
            <person name="Varghese N."/>
            <person name="Submissions S."/>
        </authorList>
    </citation>
    <scope>NUCLEOTIDE SEQUENCE [LARGE SCALE GENOMIC DNA]</scope>
    <source>
        <strain evidence="2 3">DSM 26672</strain>
    </source>
</reference>
<dbReference type="Gene3D" id="1.10.10.60">
    <property type="entry name" value="Homeodomain-like"/>
    <property type="match status" value="1"/>
</dbReference>
<keyword evidence="3" id="KW-1185">Reference proteome</keyword>
<name>A0ABY0NKK5_9HYPH</name>
<protein>
    <submittedName>
        <fullName evidence="2">AraC-type DNA-binding protein</fullName>
    </submittedName>
</protein>
<dbReference type="CDD" id="cd06124">
    <property type="entry name" value="cupin_NimR-like_N"/>
    <property type="match status" value="1"/>
</dbReference>
<dbReference type="InterPro" id="IPR014710">
    <property type="entry name" value="RmlC-like_jellyroll"/>
</dbReference>
<dbReference type="InterPro" id="IPR018060">
    <property type="entry name" value="HTH_AraC"/>
</dbReference>
<dbReference type="PANTHER" id="PTHR11019">
    <property type="entry name" value="HTH-TYPE TRANSCRIPTIONAL REGULATOR NIMR"/>
    <property type="match status" value="1"/>
</dbReference>
<comment type="caution">
    <text evidence="2">The sequence shown here is derived from an EMBL/GenBank/DDBJ whole genome shotgun (WGS) entry which is preliminary data.</text>
</comment>
<dbReference type="PANTHER" id="PTHR11019:SF159">
    <property type="entry name" value="TRANSCRIPTIONAL REGULATOR-RELATED"/>
    <property type="match status" value="1"/>
</dbReference>
<sequence length="274" mass="30402">MRVQEKPPSSDQAGPQTVDRLWLSEETPRPVTVLHQSFLNGARTRWHSHRRIELLHASGGLLLLHTEIGTWTVPSGYALLVPADLPHELAAYGCCEMRAAFFTDEALGDAVPRSCRVIAVSELLDVSLRALASGPLLYDLGSRGGHLAALIVDEIREASEIQIALPMPQTPPLRKLARDMIQKPALAHDLDGWAEQTGVSRSTFTRRFRGETGLSFAEWRRRLRMLHTLTLQANGVPLRQAAVTAGYRNANALRDMMRRTLTTTVLPPSPELDR</sequence>
<accession>A0ABY0NKK5</accession>
<evidence type="ECO:0000313" key="3">
    <source>
        <dbReference type="Proteomes" id="UP000199468"/>
    </source>
</evidence>
<dbReference type="InterPro" id="IPR011051">
    <property type="entry name" value="RmlC_Cupin_sf"/>
</dbReference>